<gene>
    <name evidence="1" type="ORF">CIG75_03205</name>
</gene>
<dbReference type="EMBL" id="CP022657">
    <property type="protein sequence ID" value="ASS74090.1"/>
    <property type="molecule type" value="Genomic_DNA"/>
</dbReference>
<keyword evidence="2" id="KW-1185">Reference proteome</keyword>
<dbReference type="AlphaFoldDB" id="A0A223CXK0"/>
<organism evidence="1 2">
    <name type="scientific">Tumebacillus algifaecis</name>
    <dbReference type="NCBI Taxonomy" id="1214604"/>
    <lineage>
        <taxon>Bacteria</taxon>
        <taxon>Bacillati</taxon>
        <taxon>Bacillota</taxon>
        <taxon>Bacilli</taxon>
        <taxon>Bacillales</taxon>
        <taxon>Alicyclobacillaceae</taxon>
        <taxon>Tumebacillus</taxon>
    </lineage>
</organism>
<protein>
    <submittedName>
        <fullName evidence="1">Uncharacterized protein</fullName>
    </submittedName>
</protein>
<reference evidence="1 2" key="1">
    <citation type="journal article" date="2015" name="Int. J. Syst. Evol. Microbiol.">
        <title>Tumebacillus algifaecis sp. nov., isolated from decomposing algal scum.</title>
        <authorList>
            <person name="Wu Y.F."/>
            <person name="Zhang B."/>
            <person name="Xing P."/>
            <person name="Wu Q.L."/>
            <person name="Liu S.J."/>
        </authorList>
    </citation>
    <scope>NUCLEOTIDE SEQUENCE [LARGE SCALE GENOMIC DNA]</scope>
    <source>
        <strain evidence="1 2">THMBR28</strain>
    </source>
</reference>
<accession>A0A223CXK0</accession>
<sequence length="102" mass="12055">MYDLKDVYGETVRDPDFMRATRQQMLSEFRKRSLEAGYPPIVADFFLEVEGPDRSDRALLELFSKLRARWMLEGRWLTTEEAQAAGTWDDMLQVAHNIYDFE</sequence>
<dbReference type="KEGG" id="tab:CIG75_03205"/>
<evidence type="ECO:0000313" key="2">
    <source>
        <dbReference type="Proteomes" id="UP000214688"/>
    </source>
</evidence>
<proteinExistence type="predicted"/>
<dbReference type="Proteomes" id="UP000214688">
    <property type="component" value="Chromosome"/>
</dbReference>
<dbReference type="OrthoDB" id="9840060at2"/>
<evidence type="ECO:0000313" key="1">
    <source>
        <dbReference type="EMBL" id="ASS74090.1"/>
    </source>
</evidence>
<name>A0A223CXK0_9BACL</name>